<feature type="compositionally biased region" description="Acidic residues" evidence="10">
    <location>
        <begin position="424"/>
        <end position="440"/>
    </location>
</feature>
<evidence type="ECO:0000256" key="6">
    <source>
        <dbReference type="ARBA" id="ARBA00023015"/>
    </source>
</evidence>
<evidence type="ECO:0000256" key="5">
    <source>
        <dbReference type="ARBA" id="ARBA00023004"/>
    </source>
</evidence>
<comment type="function">
    <text evidence="9">Oxygenase that can act as both a histone lysine demethylase and a ribosomal histidine hydroxylase.</text>
</comment>
<evidence type="ECO:0000256" key="3">
    <source>
        <dbReference type="ARBA" id="ARBA00022964"/>
    </source>
</evidence>
<dbReference type="InterPro" id="IPR049043">
    <property type="entry name" value="WHD_RIOX1"/>
</dbReference>
<evidence type="ECO:0000256" key="9">
    <source>
        <dbReference type="RuleBase" id="RU366061"/>
    </source>
</evidence>
<comment type="subcellular location">
    <subcellularLocation>
        <location evidence="1 9">Nucleus</location>
    </subcellularLocation>
</comment>
<dbReference type="InterPro" id="IPR011051">
    <property type="entry name" value="RmlC_Cupin_sf"/>
</dbReference>
<dbReference type="GO" id="GO:0005730">
    <property type="term" value="C:nucleolus"/>
    <property type="evidence" value="ECO:0007669"/>
    <property type="project" value="TreeGrafter"/>
</dbReference>
<keyword evidence="9" id="KW-0479">Metal-binding</keyword>
<dbReference type="GO" id="GO:0032453">
    <property type="term" value="F:histone H3K4 demethylase activity"/>
    <property type="evidence" value="ECO:0007669"/>
    <property type="project" value="TreeGrafter"/>
</dbReference>
<evidence type="ECO:0000313" key="13">
    <source>
        <dbReference type="Proteomes" id="UP000039865"/>
    </source>
</evidence>
<dbReference type="InParanoid" id="A0A078AQ06"/>
<dbReference type="Gene3D" id="3.90.930.40">
    <property type="match status" value="1"/>
</dbReference>
<evidence type="ECO:0000256" key="10">
    <source>
        <dbReference type="SAM" id="MobiDB-lite"/>
    </source>
</evidence>
<sequence length="574" mass="67320">MGKNKKSQVYHPHISQVKRQKQDENAPAFPVHKKKSSNKKQGSSISKLLENNMEVTIIDYTGQDVKIDAQDKYTELVQDNLSFDFNSKEVFNPDSNCTEVAYKLWNWFLNPLSMETFKNEIVNRQKALVIQRSGKGFTFDQQDPEDNIISLKMINEYLKIEIEQKTIEYGKHIDLIRYVNSKQFLMNQGEIVEQDYLDDFLKCQRGVMRLNKAHEFSISLAKVMSLTDEIMSSDVSCEVYMQNYLNNDSQKKNQLSQVKTSNFDQYILVIDGEIRFRFVNSQDHSNTLWKGTLKKGDFVYIPKNTSYQTKTVLDEDEDEESSNGHSLYLVLSHTNQQSWLSVIDNAMKCMSQRQLAQKQFVNNLPIDIYERERFNDNFKEYCSMIDQLSQTLKNKEQFEKLLHKNRVKYLINRQAPQEMIQPNETEEGEEEEEVDGDESMNEEKFEEIKKKAQEAQKNQKQGQQQQQQTTIEKDDQDFSEVKICSRNGAFLRQKHNTKDNTKKNFLYFATQNTRVRGETPKQRMEVPDQYAQHLETIVKSYPNYVKISNLKTEDKEGLLAFLNELAYLQVLIVN</sequence>
<keyword evidence="2" id="KW-0156">Chromatin regulator</keyword>
<dbReference type="Pfam" id="PF21233">
    <property type="entry name" value="WHD_RIOX1"/>
    <property type="match status" value="1"/>
</dbReference>
<dbReference type="EMBL" id="CCKQ01012798">
    <property type="protein sequence ID" value="CDW84435.1"/>
    <property type="molecule type" value="Genomic_DNA"/>
</dbReference>
<dbReference type="AlphaFoldDB" id="A0A078AQ06"/>
<name>A0A078AQ06_STYLE</name>
<feature type="domain" description="RIOX1/NO66-like C-terminal winged helix" evidence="11">
    <location>
        <begin position="453"/>
        <end position="565"/>
    </location>
</feature>
<feature type="compositionally biased region" description="Low complexity" evidence="10">
    <location>
        <begin position="455"/>
        <end position="470"/>
    </location>
</feature>
<protein>
    <recommendedName>
        <fullName evidence="9">Bifunctional lysine-specific demethylase and histidyl-hydroxylase</fullName>
        <ecNumber evidence="9">1.14.11.-</ecNumber>
    </recommendedName>
</protein>
<accession>A0A078AQ06</accession>
<feature type="region of interest" description="Disordered" evidence="10">
    <location>
        <begin position="1"/>
        <end position="45"/>
    </location>
</feature>
<reference evidence="12 13" key="1">
    <citation type="submission" date="2014-06" db="EMBL/GenBank/DDBJ databases">
        <authorList>
            <person name="Swart Estienne"/>
        </authorList>
    </citation>
    <scope>NUCLEOTIDE SEQUENCE [LARGE SCALE GENOMIC DNA]</scope>
    <source>
        <strain evidence="12 13">130c</strain>
    </source>
</reference>
<dbReference type="OrthoDB" id="425950at2759"/>
<evidence type="ECO:0000256" key="4">
    <source>
        <dbReference type="ARBA" id="ARBA00023002"/>
    </source>
</evidence>
<comment type="similarity">
    <text evidence="9">Belongs to the ROX family.</text>
</comment>
<gene>
    <name evidence="12" type="primary">Contig19531.g938</name>
    <name evidence="12" type="ORF">STYLEM_13498</name>
</gene>
<dbReference type="GO" id="GO:0005506">
    <property type="term" value="F:iron ion binding"/>
    <property type="evidence" value="ECO:0007669"/>
    <property type="project" value="UniProtKB-UniRule"/>
</dbReference>
<dbReference type="Gene3D" id="2.60.120.650">
    <property type="entry name" value="Cupin"/>
    <property type="match status" value="1"/>
</dbReference>
<keyword evidence="5 9" id="KW-0408">Iron</keyword>
<dbReference type="PANTHER" id="PTHR13096:SF8">
    <property type="entry name" value="RIBOSOMAL OXYGENASE 1"/>
    <property type="match status" value="1"/>
</dbReference>
<dbReference type="EC" id="1.14.11.-" evidence="9"/>
<feature type="compositionally biased region" description="Basic and acidic residues" evidence="10">
    <location>
        <begin position="441"/>
        <end position="454"/>
    </location>
</feature>
<dbReference type="GO" id="GO:0051864">
    <property type="term" value="F:histone H3K36 demethylase activity"/>
    <property type="evidence" value="ECO:0007669"/>
    <property type="project" value="TreeGrafter"/>
</dbReference>
<organism evidence="12 13">
    <name type="scientific">Stylonychia lemnae</name>
    <name type="common">Ciliate</name>
    <dbReference type="NCBI Taxonomy" id="5949"/>
    <lineage>
        <taxon>Eukaryota</taxon>
        <taxon>Sar</taxon>
        <taxon>Alveolata</taxon>
        <taxon>Ciliophora</taxon>
        <taxon>Intramacronucleata</taxon>
        <taxon>Spirotrichea</taxon>
        <taxon>Stichotrichia</taxon>
        <taxon>Sporadotrichida</taxon>
        <taxon>Oxytrichidae</taxon>
        <taxon>Stylonychinae</taxon>
        <taxon>Stylonychia</taxon>
    </lineage>
</organism>
<proteinExistence type="inferred from homology"/>
<evidence type="ECO:0000256" key="2">
    <source>
        <dbReference type="ARBA" id="ARBA00022853"/>
    </source>
</evidence>
<keyword evidence="8 9" id="KW-0539">Nucleus</keyword>
<evidence type="ECO:0000256" key="7">
    <source>
        <dbReference type="ARBA" id="ARBA00023163"/>
    </source>
</evidence>
<feature type="region of interest" description="Disordered" evidence="10">
    <location>
        <begin position="413"/>
        <end position="476"/>
    </location>
</feature>
<dbReference type="Proteomes" id="UP000039865">
    <property type="component" value="Unassembled WGS sequence"/>
</dbReference>
<comment type="cofactor">
    <cofactor evidence="9">
        <name>Fe(2+)</name>
        <dbReference type="ChEBI" id="CHEBI:29033"/>
    </cofactor>
    <text evidence="9">Binds 1 Fe(2+) ion per subunit.</text>
</comment>
<evidence type="ECO:0000259" key="11">
    <source>
        <dbReference type="Pfam" id="PF21233"/>
    </source>
</evidence>
<evidence type="ECO:0000256" key="8">
    <source>
        <dbReference type="ARBA" id="ARBA00023242"/>
    </source>
</evidence>
<keyword evidence="13" id="KW-1185">Reference proteome</keyword>
<dbReference type="PANTHER" id="PTHR13096">
    <property type="entry name" value="MINA53 MYC INDUCED NUCLEAR ANTIGEN"/>
    <property type="match status" value="1"/>
</dbReference>
<keyword evidence="3 9" id="KW-0223">Dioxygenase</keyword>
<dbReference type="SUPFAM" id="SSF51182">
    <property type="entry name" value="RmlC-like cupins"/>
    <property type="match status" value="1"/>
</dbReference>
<dbReference type="InterPro" id="IPR039994">
    <property type="entry name" value="NO66-like"/>
</dbReference>
<keyword evidence="6 9" id="KW-0805">Transcription regulation</keyword>
<keyword evidence="7 9" id="KW-0804">Transcription</keyword>
<keyword evidence="4 9" id="KW-0560">Oxidoreductase</keyword>
<evidence type="ECO:0000313" key="12">
    <source>
        <dbReference type="EMBL" id="CDW84435.1"/>
    </source>
</evidence>
<evidence type="ECO:0000256" key="1">
    <source>
        <dbReference type="ARBA" id="ARBA00004123"/>
    </source>
</evidence>